<comment type="subcellular location">
    <subcellularLocation>
        <location evidence="13">Cytoplasm</location>
    </subcellularLocation>
</comment>
<comment type="cofactor">
    <cofactor evidence="13">
        <name>Mg(2+)</name>
        <dbReference type="ChEBI" id="CHEBI:18420"/>
    </cofactor>
    <text evidence="13">Binds 2 Mg(2+) ion per subunit.</text>
</comment>
<sequence length="162" mass="17640">MLILGIDPGLATTGWAIIDADTDLKAIDYGVISTKAGLRNSMRLGEIYEDLHNIIKKFKPELASVEILLFSNNVKTAMAVGEARGVCMLVLEQNGLPIHQYTPPQIKRAITGNGRADKRQVQENVKLLLNLETIPKPDDAADAIAAAVCCHYSAKMDRILGK</sequence>
<dbReference type="PATRIC" id="fig|1619100.3.peg.345"/>
<accession>A0A0G0Q794</accession>
<comment type="catalytic activity">
    <reaction evidence="12 13">
        <text>Endonucleolytic cleavage at a junction such as a reciprocal single-stranded crossover between two homologous DNA duplexes (Holliday junction).</text>
        <dbReference type="EC" id="3.1.21.10"/>
    </reaction>
</comment>
<dbReference type="PROSITE" id="PS01321">
    <property type="entry name" value="RUVC"/>
    <property type="match status" value="1"/>
</dbReference>
<comment type="similarity">
    <text evidence="1 13">Belongs to the RuvC family.</text>
</comment>
<evidence type="ECO:0000256" key="14">
    <source>
        <dbReference type="NCBIfam" id="TIGR00228"/>
    </source>
</evidence>
<dbReference type="GO" id="GO:0005737">
    <property type="term" value="C:cytoplasm"/>
    <property type="evidence" value="ECO:0007669"/>
    <property type="project" value="UniProtKB-SubCell"/>
</dbReference>
<evidence type="ECO:0000256" key="1">
    <source>
        <dbReference type="ARBA" id="ARBA00009518"/>
    </source>
</evidence>
<dbReference type="NCBIfam" id="TIGR00228">
    <property type="entry name" value="ruvC"/>
    <property type="match status" value="1"/>
</dbReference>
<dbReference type="InterPro" id="IPR020563">
    <property type="entry name" value="X-over_junc_endoDNase_Mg_BS"/>
</dbReference>
<dbReference type="GO" id="GO:0008821">
    <property type="term" value="F:crossover junction DNA endonuclease activity"/>
    <property type="evidence" value="ECO:0007669"/>
    <property type="project" value="UniProtKB-UniRule"/>
</dbReference>
<keyword evidence="3 13" id="KW-0540">Nuclease</keyword>
<dbReference type="PRINTS" id="PR00696">
    <property type="entry name" value="RSOLVASERUVC"/>
</dbReference>
<evidence type="ECO:0000256" key="11">
    <source>
        <dbReference type="ARBA" id="ARBA00023204"/>
    </source>
</evidence>
<dbReference type="Gene3D" id="3.30.420.10">
    <property type="entry name" value="Ribonuclease H-like superfamily/Ribonuclease H"/>
    <property type="match status" value="1"/>
</dbReference>
<evidence type="ECO:0000256" key="5">
    <source>
        <dbReference type="ARBA" id="ARBA00022759"/>
    </source>
</evidence>
<feature type="active site" evidence="13">
    <location>
        <position position="7"/>
    </location>
</feature>
<organism evidence="15 16">
    <name type="scientific">candidate division WS6 bacterium GW2011_GWF2_39_15</name>
    <dbReference type="NCBI Taxonomy" id="1619100"/>
    <lineage>
        <taxon>Bacteria</taxon>
        <taxon>Candidatus Dojkabacteria</taxon>
    </lineage>
</organism>
<feature type="binding site" evidence="13">
    <location>
        <position position="66"/>
    </location>
    <ligand>
        <name>Mg(2+)</name>
        <dbReference type="ChEBI" id="CHEBI:18420"/>
        <label>2</label>
    </ligand>
</feature>
<evidence type="ECO:0000256" key="3">
    <source>
        <dbReference type="ARBA" id="ARBA00022722"/>
    </source>
</evidence>
<keyword evidence="7 13" id="KW-0378">Hydrolase</keyword>
<evidence type="ECO:0000256" key="13">
    <source>
        <dbReference type="HAMAP-Rule" id="MF_00034"/>
    </source>
</evidence>
<dbReference type="GO" id="GO:0006281">
    <property type="term" value="P:DNA repair"/>
    <property type="evidence" value="ECO:0007669"/>
    <property type="project" value="UniProtKB-UniRule"/>
</dbReference>
<dbReference type="Pfam" id="PF02075">
    <property type="entry name" value="RuvC"/>
    <property type="match status" value="1"/>
</dbReference>
<comment type="subunit">
    <text evidence="13">Homodimer which binds Holliday junction (HJ) DNA. The HJ becomes 2-fold symmetrical on binding to RuvC with unstacked arms; it has a different conformation from HJ DNA in complex with RuvA. In the full resolvosome a probable DNA-RuvA(4)-RuvB(12)-RuvC(2) complex forms which resolves the HJ.</text>
</comment>
<evidence type="ECO:0000256" key="12">
    <source>
        <dbReference type="ARBA" id="ARBA00029354"/>
    </source>
</evidence>
<dbReference type="InterPro" id="IPR036397">
    <property type="entry name" value="RNaseH_sf"/>
</dbReference>
<evidence type="ECO:0000256" key="9">
    <source>
        <dbReference type="ARBA" id="ARBA00023125"/>
    </source>
</evidence>
<keyword evidence="6 13" id="KW-0227">DNA damage</keyword>
<reference evidence="15 16" key="1">
    <citation type="journal article" date="2015" name="Nature">
        <title>rRNA introns, odd ribosomes, and small enigmatic genomes across a large radiation of phyla.</title>
        <authorList>
            <person name="Brown C.T."/>
            <person name="Hug L.A."/>
            <person name="Thomas B.C."/>
            <person name="Sharon I."/>
            <person name="Castelle C.J."/>
            <person name="Singh A."/>
            <person name="Wilkins M.J."/>
            <person name="Williams K.H."/>
            <person name="Banfield J.F."/>
        </authorList>
    </citation>
    <scope>NUCLEOTIDE SEQUENCE [LARGE SCALE GENOMIC DNA]</scope>
</reference>
<keyword evidence="10 13" id="KW-0233">DNA recombination</keyword>
<dbReference type="HAMAP" id="MF_00034">
    <property type="entry name" value="RuvC"/>
    <property type="match status" value="1"/>
</dbReference>
<dbReference type="AlphaFoldDB" id="A0A0G0Q794"/>
<dbReference type="GO" id="GO:0006310">
    <property type="term" value="P:DNA recombination"/>
    <property type="evidence" value="ECO:0007669"/>
    <property type="project" value="UniProtKB-UniRule"/>
</dbReference>
<comment type="function">
    <text evidence="13">The RuvA-RuvB-RuvC complex processes Holliday junction (HJ) DNA during genetic recombination and DNA repair. Endonuclease that resolves HJ intermediates. Cleaves cruciform DNA by making single-stranded nicks across the HJ at symmetrical positions within the homologous arms, yielding a 5'-phosphate and a 3'-hydroxyl group; requires a central core of homology in the junction. The consensus cleavage sequence is 5'-(A/T)TT(C/G)-3'. Cleavage occurs on the 3'-side of the TT dinucleotide at the point of strand exchange. HJ branch migration catalyzed by RuvA-RuvB allows RuvC to scan DNA until it finds its consensus sequence, where it cleaves and resolves the cruciform DNA.</text>
</comment>
<dbReference type="PANTHER" id="PTHR30194:SF3">
    <property type="entry name" value="CROSSOVER JUNCTION ENDODEOXYRIBONUCLEASE RUVC"/>
    <property type="match status" value="1"/>
</dbReference>
<comment type="caution">
    <text evidence="15">The sequence shown here is derived from an EMBL/GenBank/DDBJ whole genome shotgun (WGS) entry which is preliminary data.</text>
</comment>
<name>A0A0G0Q794_9BACT</name>
<dbReference type="NCBIfam" id="NF000711">
    <property type="entry name" value="PRK00039.2-1"/>
    <property type="match status" value="1"/>
</dbReference>
<evidence type="ECO:0000256" key="2">
    <source>
        <dbReference type="ARBA" id="ARBA00022490"/>
    </source>
</evidence>
<proteinExistence type="inferred from homology"/>
<keyword evidence="8 13" id="KW-0460">Magnesium</keyword>
<evidence type="ECO:0000256" key="6">
    <source>
        <dbReference type="ARBA" id="ARBA00022763"/>
    </source>
</evidence>
<keyword evidence="2 13" id="KW-0963">Cytoplasm</keyword>
<feature type="binding site" evidence="13">
    <location>
        <position position="7"/>
    </location>
    <ligand>
        <name>Mg(2+)</name>
        <dbReference type="ChEBI" id="CHEBI:18420"/>
        <label>1</label>
    </ligand>
</feature>
<feature type="active site" evidence="13">
    <location>
        <position position="139"/>
    </location>
</feature>
<dbReference type="STRING" id="1619100.UT34_C0001G0340"/>
<dbReference type="EC" id="3.1.21.10" evidence="13 14"/>
<keyword evidence="9 13" id="KW-0238">DNA-binding</keyword>
<feature type="active site" evidence="13">
    <location>
        <position position="66"/>
    </location>
</feature>
<feature type="binding site" evidence="13">
    <location>
        <position position="139"/>
    </location>
    <ligand>
        <name>Mg(2+)</name>
        <dbReference type="ChEBI" id="CHEBI:18420"/>
        <label>1</label>
    </ligand>
</feature>
<evidence type="ECO:0000256" key="8">
    <source>
        <dbReference type="ARBA" id="ARBA00022842"/>
    </source>
</evidence>
<dbReference type="PANTHER" id="PTHR30194">
    <property type="entry name" value="CROSSOVER JUNCTION ENDODEOXYRIBONUCLEASE RUVC"/>
    <property type="match status" value="1"/>
</dbReference>
<evidence type="ECO:0000256" key="7">
    <source>
        <dbReference type="ARBA" id="ARBA00022801"/>
    </source>
</evidence>
<protein>
    <recommendedName>
        <fullName evidence="13 14">Crossover junction endodeoxyribonuclease RuvC</fullName>
        <ecNumber evidence="13 14">3.1.21.10</ecNumber>
    </recommendedName>
    <alternativeName>
        <fullName evidence="13">Holliday junction nuclease RuvC</fullName>
    </alternativeName>
    <alternativeName>
        <fullName evidence="13">Holliday junction resolvase RuvC</fullName>
    </alternativeName>
</protein>
<dbReference type="EMBL" id="LBWK01000001">
    <property type="protein sequence ID" value="KKR06300.1"/>
    <property type="molecule type" value="Genomic_DNA"/>
</dbReference>
<dbReference type="InterPro" id="IPR002176">
    <property type="entry name" value="X-over_junc_endoDNase_RuvC"/>
</dbReference>
<dbReference type="CDD" id="cd16962">
    <property type="entry name" value="RuvC"/>
    <property type="match status" value="1"/>
</dbReference>
<dbReference type="Proteomes" id="UP000034799">
    <property type="component" value="Unassembled WGS sequence"/>
</dbReference>
<keyword evidence="5 13" id="KW-0255">Endonuclease</keyword>
<keyword evidence="11 13" id="KW-0234">DNA repair</keyword>
<dbReference type="GO" id="GO:0048476">
    <property type="term" value="C:Holliday junction resolvase complex"/>
    <property type="evidence" value="ECO:0007669"/>
    <property type="project" value="UniProtKB-UniRule"/>
</dbReference>
<evidence type="ECO:0000313" key="16">
    <source>
        <dbReference type="Proteomes" id="UP000034799"/>
    </source>
</evidence>
<keyword evidence="4 13" id="KW-0479">Metal-binding</keyword>
<evidence type="ECO:0000313" key="15">
    <source>
        <dbReference type="EMBL" id="KKR06300.1"/>
    </source>
</evidence>
<dbReference type="FunFam" id="3.30.420.10:FF:000002">
    <property type="entry name" value="Crossover junction endodeoxyribonuclease RuvC"/>
    <property type="match status" value="1"/>
</dbReference>
<dbReference type="GO" id="GO:0003677">
    <property type="term" value="F:DNA binding"/>
    <property type="evidence" value="ECO:0007669"/>
    <property type="project" value="UniProtKB-KW"/>
</dbReference>
<evidence type="ECO:0000256" key="10">
    <source>
        <dbReference type="ARBA" id="ARBA00023172"/>
    </source>
</evidence>
<dbReference type="SUPFAM" id="SSF53098">
    <property type="entry name" value="Ribonuclease H-like"/>
    <property type="match status" value="1"/>
</dbReference>
<dbReference type="InterPro" id="IPR012337">
    <property type="entry name" value="RNaseH-like_sf"/>
</dbReference>
<dbReference type="GO" id="GO:0000287">
    <property type="term" value="F:magnesium ion binding"/>
    <property type="evidence" value="ECO:0007669"/>
    <property type="project" value="UniProtKB-UniRule"/>
</dbReference>
<gene>
    <name evidence="13" type="primary">ruvC</name>
    <name evidence="15" type="ORF">UT34_C0001G0340</name>
</gene>
<evidence type="ECO:0000256" key="4">
    <source>
        <dbReference type="ARBA" id="ARBA00022723"/>
    </source>
</evidence>